<dbReference type="GO" id="GO:0016020">
    <property type="term" value="C:membrane"/>
    <property type="evidence" value="ECO:0007669"/>
    <property type="project" value="UniProtKB-SubCell"/>
</dbReference>
<reference evidence="9" key="2">
    <citation type="submission" date="2023-06" db="EMBL/GenBank/DDBJ databases">
        <authorList>
            <consortium name="Lawrence Berkeley National Laboratory"/>
            <person name="Haridas S."/>
            <person name="Hensen N."/>
            <person name="Bonometti L."/>
            <person name="Westerberg I."/>
            <person name="Brannstrom I.O."/>
            <person name="Guillou S."/>
            <person name="Cros-Aarteil S."/>
            <person name="Calhoun S."/>
            <person name="Kuo A."/>
            <person name="Mondo S."/>
            <person name="Pangilinan J."/>
            <person name="Riley R."/>
            <person name="LaButti K."/>
            <person name="Andreopoulos B."/>
            <person name="Lipzen A."/>
            <person name="Chen C."/>
            <person name="Yanf M."/>
            <person name="Daum C."/>
            <person name="Ng V."/>
            <person name="Clum A."/>
            <person name="Steindorff A."/>
            <person name="Ohm R."/>
            <person name="Martin F."/>
            <person name="Silar P."/>
            <person name="Natvig D."/>
            <person name="Lalanne C."/>
            <person name="Gautier V."/>
            <person name="Ament-velasquez S.L."/>
            <person name="Kruys A."/>
            <person name="Hutchinson M.I."/>
            <person name="Powell A.J."/>
            <person name="Barry K."/>
            <person name="Miller A.N."/>
            <person name="Grigoriev I.V."/>
            <person name="Debuchy R."/>
            <person name="Gladieux P."/>
            <person name="Thoren M.H."/>
            <person name="Johannesson H."/>
        </authorList>
    </citation>
    <scope>NUCLEOTIDE SEQUENCE</scope>
    <source>
        <strain evidence="9">CBS 232.78</strain>
    </source>
</reference>
<dbReference type="PROSITE" id="PS50850">
    <property type="entry name" value="MFS"/>
    <property type="match status" value="1"/>
</dbReference>
<evidence type="ECO:0000256" key="3">
    <source>
        <dbReference type="ARBA" id="ARBA00022692"/>
    </source>
</evidence>
<dbReference type="InterPro" id="IPR005828">
    <property type="entry name" value="MFS_sugar_transport-like"/>
</dbReference>
<reference evidence="9" key="1">
    <citation type="journal article" date="2023" name="Mol. Phylogenet. Evol.">
        <title>Genome-scale phylogeny and comparative genomics of the fungal order Sordariales.</title>
        <authorList>
            <person name="Hensen N."/>
            <person name="Bonometti L."/>
            <person name="Westerberg I."/>
            <person name="Brannstrom I.O."/>
            <person name="Guillou S."/>
            <person name="Cros-Aarteil S."/>
            <person name="Calhoun S."/>
            <person name="Haridas S."/>
            <person name="Kuo A."/>
            <person name="Mondo S."/>
            <person name="Pangilinan J."/>
            <person name="Riley R."/>
            <person name="LaButti K."/>
            <person name="Andreopoulos B."/>
            <person name="Lipzen A."/>
            <person name="Chen C."/>
            <person name="Yan M."/>
            <person name="Daum C."/>
            <person name="Ng V."/>
            <person name="Clum A."/>
            <person name="Steindorff A."/>
            <person name="Ohm R.A."/>
            <person name="Martin F."/>
            <person name="Silar P."/>
            <person name="Natvig D.O."/>
            <person name="Lalanne C."/>
            <person name="Gautier V."/>
            <person name="Ament-Velasquez S.L."/>
            <person name="Kruys A."/>
            <person name="Hutchinson M.I."/>
            <person name="Powell A.J."/>
            <person name="Barry K."/>
            <person name="Miller A.N."/>
            <person name="Grigoriev I.V."/>
            <person name="Debuchy R."/>
            <person name="Gladieux P."/>
            <person name="Hiltunen Thoren M."/>
            <person name="Johannesson H."/>
        </authorList>
    </citation>
    <scope>NUCLEOTIDE SEQUENCE</scope>
    <source>
        <strain evidence="9">CBS 232.78</strain>
    </source>
</reference>
<dbReference type="SUPFAM" id="SSF103473">
    <property type="entry name" value="MFS general substrate transporter"/>
    <property type="match status" value="1"/>
</dbReference>
<comment type="caution">
    <text evidence="9">The sequence shown here is derived from an EMBL/GenBank/DDBJ whole genome shotgun (WGS) entry which is preliminary data.</text>
</comment>
<dbReference type="Proteomes" id="UP001285441">
    <property type="component" value="Unassembled WGS sequence"/>
</dbReference>
<evidence type="ECO:0000256" key="7">
    <source>
        <dbReference type="SAM" id="Phobius"/>
    </source>
</evidence>
<dbReference type="PANTHER" id="PTHR48022:SF83">
    <property type="entry name" value="MAJOR FACILITATOR SUPERFAMILY (MFS) PROFILE DOMAIN-CONTAINING PROTEIN"/>
    <property type="match status" value="1"/>
</dbReference>
<dbReference type="InterPro" id="IPR036259">
    <property type="entry name" value="MFS_trans_sf"/>
</dbReference>
<evidence type="ECO:0000256" key="4">
    <source>
        <dbReference type="ARBA" id="ARBA00022989"/>
    </source>
</evidence>
<evidence type="ECO:0000256" key="2">
    <source>
        <dbReference type="ARBA" id="ARBA00010992"/>
    </source>
</evidence>
<organism evidence="9 10">
    <name type="scientific">Podospora didyma</name>
    <dbReference type="NCBI Taxonomy" id="330526"/>
    <lineage>
        <taxon>Eukaryota</taxon>
        <taxon>Fungi</taxon>
        <taxon>Dikarya</taxon>
        <taxon>Ascomycota</taxon>
        <taxon>Pezizomycotina</taxon>
        <taxon>Sordariomycetes</taxon>
        <taxon>Sordariomycetidae</taxon>
        <taxon>Sordariales</taxon>
        <taxon>Podosporaceae</taxon>
        <taxon>Podospora</taxon>
    </lineage>
</organism>
<dbReference type="Gene3D" id="1.20.1250.20">
    <property type="entry name" value="MFS general substrate transporter like domains"/>
    <property type="match status" value="1"/>
</dbReference>
<dbReference type="InterPro" id="IPR005829">
    <property type="entry name" value="Sugar_transporter_CS"/>
</dbReference>
<feature type="transmembrane region" description="Helical" evidence="7">
    <location>
        <begin position="171"/>
        <end position="192"/>
    </location>
</feature>
<comment type="similarity">
    <text evidence="2">Belongs to the major facilitator superfamily. Sugar transporter (TC 2.A.1.1) family.</text>
</comment>
<dbReference type="Pfam" id="PF00083">
    <property type="entry name" value="Sugar_tr"/>
    <property type="match status" value="1"/>
</dbReference>
<evidence type="ECO:0000313" key="10">
    <source>
        <dbReference type="Proteomes" id="UP001285441"/>
    </source>
</evidence>
<dbReference type="InterPro" id="IPR020846">
    <property type="entry name" value="MFS_dom"/>
</dbReference>
<comment type="subcellular location">
    <subcellularLocation>
        <location evidence="1">Membrane</location>
        <topology evidence="1">Multi-pass membrane protein</topology>
    </subcellularLocation>
</comment>
<feature type="transmembrane region" description="Helical" evidence="7">
    <location>
        <begin position="148"/>
        <end position="165"/>
    </location>
</feature>
<name>A0AAE0N0L6_9PEZI</name>
<keyword evidence="5 7" id="KW-0472">Membrane</keyword>
<gene>
    <name evidence="9" type="ORF">B0H63DRAFT_490424</name>
</gene>
<evidence type="ECO:0000256" key="6">
    <source>
        <dbReference type="SAM" id="MobiDB-lite"/>
    </source>
</evidence>
<dbReference type="GO" id="GO:0005351">
    <property type="term" value="F:carbohydrate:proton symporter activity"/>
    <property type="evidence" value="ECO:0007669"/>
    <property type="project" value="TreeGrafter"/>
</dbReference>
<dbReference type="InterPro" id="IPR050360">
    <property type="entry name" value="MFS_Sugar_Transporters"/>
</dbReference>
<feature type="domain" description="Major facilitator superfamily (MFS) profile" evidence="8">
    <location>
        <begin position="71"/>
        <end position="248"/>
    </location>
</feature>
<dbReference type="PROSITE" id="PS00216">
    <property type="entry name" value="SUGAR_TRANSPORT_1"/>
    <property type="match status" value="1"/>
</dbReference>
<dbReference type="PANTHER" id="PTHR48022">
    <property type="entry name" value="PLASTIDIC GLUCOSE TRANSPORTER 4"/>
    <property type="match status" value="1"/>
</dbReference>
<feature type="transmembrane region" description="Helical" evidence="7">
    <location>
        <begin position="68"/>
        <end position="90"/>
    </location>
</feature>
<evidence type="ECO:0000256" key="1">
    <source>
        <dbReference type="ARBA" id="ARBA00004141"/>
    </source>
</evidence>
<evidence type="ECO:0000313" key="9">
    <source>
        <dbReference type="EMBL" id="KAK3366476.1"/>
    </source>
</evidence>
<dbReference type="AlphaFoldDB" id="A0AAE0N0L6"/>
<evidence type="ECO:0000256" key="5">
    <source>
        <dbReference type="ARBA" id="ARBA00023136"/>
    </source>
</evidence>
<evidence type="ECO:0000259" key="8">
    <source>
        <dbReference type="PROSITE" id="PS50850"/>
    </source>
</evidence>
<keyword evidence="10" id="KW-1185">Reference proteome</keyword>
<keyword evidence="3 7" id="KW-0812">Transmembrane</keyword>
<protein>
    <submittedName>
        <fullName evidence="9">Major facilitator superfamily domain-containing protein</fullName>
    </submittedName>
</protein>
<dbReference type="EMBL" id="JAULSW010000012">
    <property type="protein sequence ID" value="KAK3366476.1"/>
    <property type="molecule type" value="Genomic_DNA"/>
</dbReference>
<accession>A0AAE0N0L6</accession>
<keyword evidence="4 7" id="KW-1133">Transmembrane helix</keyword>
<sequence length="248" mass="27017">MEDRSPPRSINWTSSLGDLGSTSSSESRCLLLNPDSFSQFQTTGEDATISQREEELNFIDACKLYPAAIAWSTFVSLGVVIVGFHSQILGNIHSMPRFQRDFGHSSEHSSTIPQAWQTGLSMGSRVAQTVGALIVSYPMDQFGRKRTFGAYVVSFSAIVCVQFFARSLEVLLVGELLSGLILGCFTDFALAYSSDVCPTALRGVVTGSIKFCFVIGQLFGNGVTMELIDRWAYSTPFAAQSICCLIII</sequence>
<feature type="region of interest" description="Disordered" evidence="6">
    <location>
        <begin position="1"/>
        <end position="21"/>
    </location>
</feature>
<proteinExistence type="inferred from homology"/>